<accession>A0A423PMR2</accession>
<protein>
    <submittedName>
        <fullName evidence="1">5'-nucleotidase</fullName>
    </submittedName>
</protein>
<proteinExistence type="predicted"/>
<evidence type="ECO:0000313" key="2">
    <source>
        <dbReference type="Proteomes" id="UP000283993"/>
    </source>
</evidence>
<dbReference type="FunFam" id="3.40.50.1000:FF:000022">
    <property type="entry name" value="Phosphoglycolate phosphatase"/>
    <property type="match status" value="1"/>
</dbReference>
<dbReference type="Proteomes" id="UP000283993">
    <property type="component" value="Unassembled WGS sequence"/>
</dbReference>
<dbReference type="GO" id="GO:0004713">
    <property type="term" value="F:protein tyrosine kinase activity"/>
    <property type="evidence" value="ECO:0007669"/>
    <property type="project" value="TreeGrafter"/>
</dbReference>
<dbReference type="RefSeq" id="WP_123589381.1">
    <property type="nucleotide sequence ID" value="NZ_AYKH01000018.1"/>
</dbReference>
<dbReference type="InterPro" id="IPR050155">
    <property type="entry name" value="HAD-like_hydrolase_sf"/>
</dbReference>
<keyword evidence="2" id="KW-1185">Reference proteome</keyword>
<dbReference type="InterPro" id="IPR041492">
    <property type="entry name" value="HAD_2"/>
</dbReference>
<sequence>MQHKVLLFDLDGTLTDPREGITRCVQFALARQNIRIDDLARLECFIGPPLKDAFMQFYGMDDACAWQAVTDYRERFARDGMFENRPYDGIRDLLAALKRGGRQLFVATSKPWFFARKIVAHFDLDGFFSNVYGSELDGQRAEKHALIAHILREEKLRAADVLMIGDRRFDLIGAHHNGIASAAVGYGYGSREELLAEHPAYFFESLAEMRRTLVV</sequence>
<dbReference type="EMBL" id="AYKH01000018">
    <property type="protein sequence ID" value="ROO26832.1"/>
    <property type="molecule type" value="Genomic_DNA"/>
</dbReference>
<dbReference type="AlphaFoldDB" id="A0A423PMR2"/>
<gene>
    <name evidence="1" type="ORF">SAOR_09960</name>
</gene>
<reference evidence="1 2" key="1">
    <citation type="submission" date="2013-10" db="EMBL/GenBank/DDBJ databases">
        <title>Salinisphaera orenii MK-B5 Genome Sequencing.</title>
        <authorList>
            <person name="Lai Q."/>
            <person name="Li C."/>
            <person name="Shao Z."/>
        </authorList>
    </citation>
    <scope>NUCLEOTIDE SEQUENCE [LARGE SCALE GENOMIC DNA]</scope>
    <source>
        <strain evidence="1 2">MK-B5</strain>
    </source>
</reference>
<comment type="caution">
    <text evidence="1">The sequence shown here is derived from an EMBL/GenBank/DDBJ whole genome shotgun (WGS) entry which is preliminary data.</text>
</comment>
<dbReference type="Gene3D" id="1.10.150.240">
    <property type="entry name" value="Putative phosphatase, domain 2"/>
    <property type="match status" value="1"/>
</dbReference>
<dbReference type="GO" id="GO:0016791">
    <property type="term" value="F:phosphatase activity"/>
    <property type="evidence" value="ECO:0007669"/>
    <property type="project" value="UniProtKB-ARBA"/>
</dbReference>
<dbReference type="Pfam" id="PF13419">
    <property type="entry name" value="HAD_2"/>
    <property type="match status" value="1"/>
</dbReference>
<dbReference type="InterPro" id="IPR036412">
    <property type="entry name" value="HAD-like_sf"/>
</dbReference>
<dbReference type="InterPro" id="IPR023214">
    <property type="entry name" value="HAD_sf"/>
</dbReference>
<evidence type="ECO:0000313" key="1">
    <source>
        <dbReference type="EMBL" id="ROO26832.1"/>
    </source>
</evidence>
<name>A0A423PMR2_9GAMM</name>
<dbReference type="PANTHER" id="PTHR43434">
    <property type="entry name" value="PHOSPHOGLYCOLATE PHOSPHATASE"/>
    <property type="match status" value="1"/>
</dbReference>
<dbReference type="GO" id="GO:0005829">
    <property type="term" value="C:cytosol"/>
    <property type="evidence" value="ECO:0007669"/>
    <property type="project" value="TreeGrafter"/>
</dbReference>
<dbReference type="InterPro" id="IPR023198">
    <property type="entry name" value="PGP-like_dom2"/>
</dbReference>
<dbReference type="SUPFAM" id="SSF56784">
    <property type="entry name" value="HAD-like"/>
    <property type="match status" value="1"/>
</dbReference>
<dbReference type="Gene3D" id="3.40.50.1000">
    <property type="entry name" value="HAD superfamily/HAD-like"/>
    <property type="match status" value="1"/>
</dbReference>
<organism evidence="1 2">
    <name type="scientific">Salinisphaera orenii MK-B5</name>
    <dbReference type="NCBI Taxonomy" id="856730"/>
    <lineage>
        <taxon>Bacteria</taxon>
        <taxon>Pseudomonadati</taxon>
        <taxon>Pseudomonadota</taxon>
        <taxon>Gammaproteobacteria</taxon>
        <taxon>Salinisphaerales</taxon>
        <taxon>Salinisphaeraceae</taxon>
        <taxon>Salinisphaera</taxon>
    </lineage>
</organism>
<dbReference type="PANTHER" id="PTHR43434:SF20">
    <property type="entry name" value="5'-NUCLEOTIDASE"/>
    <property type="match status" value="1"/>
</dbReference>